<evidence type="ECO:0000259" key="10">
    <source>
        <dbReference type="PROSITE" id="PS51379"/>
    </source>
</evidence>
<comment type="caution">
    <text evidence="12">The sequence shown here is derived from an EMBL/GenBank/DDBJ whole genome shotgun (WGS) entry which is preliminary data.</text>
</comment>
<dbReference type="InterPro" id="IPR007197">
    <property type="entry name" value="rSAM"/>
</dbReference>
<evidence type="ECO:0000256" key="6">
    <source>
        <dbReference type="ARBA" id="ARBA00022723"/>
    </source>
</evidence>
<dbReference type="SUPFAM" id="SSF54862">
    <property type="entry name" value="4Fe-4S ferredoxins"/>
    <property type="match status" value="1"/>
</dbReference>
<evidence type="ECO:0000259" key="11">
    <source>
        <dbReference type="PROSITE" id="PS51918"/>
    </source>
</evidence>
<dbReference type="SFLD" id="SFLDS00029">
    <property type="entry name" value="Radical_SAM"/>
    <property type="match status" value="1"/>
</dbReference>
<dbReference type="Gene3D" id="3.80.30.10">
    <property type="entry name" value="pyruvate-formate lyase- activating enzyme"/>
    <property type="match status" value="1"/>
</dbReference>
<dbReference type="PROSITE" id="PS51379">
    <property type="entry name" value="4FE4S_FER_2"/>
    <property type="match status" value="2"/>
</dbReference>
<dbReference type="InterPro" id="IPR034457">
    <property type="entry name" value="Organic_radical-activating"/>
</dbReference>
<dbReference type="RefSeq" id="WP_265423826.1">
    <property type="nucleotide sequence ID" value="NZ_JAPFPW010000002.1"/>
</dbReference>
<dbReference type="InterPro" id="IPR001989">
    <property type="entry name" value="Radical_activat_CS"/>
</dbReference>
<dbReference type="SFLD" id="SFLDG01066">
    <property type="entry name" value="organic_radical-activating_enz"/>
    <property type="match status" value="1"/>
</dbReference>
<dbReference type="InterPro" id="IPR012839">
    <property type="entry name" value="Organic_radical_activase"/>
</dbReference>
<evidence type="ECO:0000256" key="3">
    <source>
        <dbReference type="ARBA" id="ARBA00011245"/>
    </source>
</evidence>
<dbReference type="Pfam" id="PF13353">
    <property type="entry name" value="Fer4_12"/>
    <property type="match status" value="1"/>
</dbReference>
<dbReference type="Pfam" id="PF04055">
    <property type="entry name" value="Radical_SAM"/>
    <property type="match status" value="1"/>
</dbReference>
<accession>A0ABT3N680</accession>
<evidence type="ECO:0000256" key="1">
    <source>
        <dbReference type="ARBA" id="ARBA00001966"/>
    </source>
</evidence>
<dbReference type="PANTHER" id="PTHR30352">
    <property type="entry name" value="PYRUVATE FORMATE-LYASE-ACTIVATING ENZYME"/>
    <property type="match status" value="1"/>
</dbReference>
<dbReference type="EMBL" id="JAPFPW010000002">
    <property type="protein sequence ID" value="MCW7752968.1"/>
    <property type="molecule type" value="Genomic_DNA"/>
</dbReference>
<organism evidence="12 13">
    <name type="scientific">Desulfobotulus pelophilus</name>
    <dbReference type="NCBI Taxonomy" id="2823377"/>
    <lineage>
        <taxon>Bacteria</taxon>
        <taxon>Pseudomonadati</taxon>
        <taxon>Thermodesulfobacteriota</taxon>
        <taxon>Desulfobacteria</taxon>
        <taxon>Desulfobacterales</taxon>
        <taxon>Desulfobacteraceae</taxon>
        <taxon>Desulfobotulus</taxon>
    </lineage>
</organism>
<dbReference type="InterPro" id="IPR058240">
    <property type="entry name" value="rSAM_sf"/>
</dbReference>
<keyword evidence="7" id="KW-0560">Oxidoreductase</keyword>
<proteinExistence type="inferred from homology"/>
<keyword evidence="9" id="KW-0411">Iron-sulfur</keyword>
<gene>
    <name evidence="12" type="ORF">OOT00_03100</name>
</gene>
<evidence type="ECO:0000256" key="8">
    <source>
        <dbReference type="ARBA" id="ARBA00023004"/>
    </source>
</evidence>
<keyword evidence="8" id="KW-0408">Iron</keyword>
<reference evidence="12 13" key="1">
    <citation type="submission" date="2022-11" db="EMBL/GenBank/DDBJ databases">
        <title>Desulfobotulus tamanensis H1 sp. nov. - anaerobic, alkaliphilic, sulphate reducing bacterium isolated from terrestrial mud volcano.</title>
        <authorList>
            <person name="Frolova A."/>
            <person name="Merkel A.Y."/>
            <person name="Slobodkin A.I."/>
        </authorList>
    </citation>
    <scope>NUCLEOTIDE SEQUENCE [LARGE SCALE GENOMIC DNA]</scope>
    <source>
        <strain evidence="12 13">H1</strain>
    </source>
</reference>
<dbReference type="InterPro" id="IPR040074">
    <property type="entry name" value="BssD/PflA/YjjW"/>
</dbReference>
<evidence type="ECO:0000256" key="9">
    <source>
        <dbReference type="ARBA" id="ARBA00023014"/>
    </source>
</evidence>
<name>A0ABT3N680_9BACT</name>
<evidence type="ECO:0000256" key="7">
    <source>
        <dbReference type="ARBA" id="ARBA00023002"/>
    </source>
</evidence>
<comment type="subunit">
    <text evidence="3">Monomer.</text>
</comment>
<dbReference type="SUPFAM" id="SSF102114">
    <property type="entry name" value="Radical SAM enzymes"/>
    <property type="match status" value="1"/>
</dbReference>
<keyword evidence="6" id="KW-0479">Metal-binding</keyword>
<feature type="domain" description="4Fe-4S ferredoxin-type" evidence="10">
    <location>
        <begin position="86"/>
        <end position="116"/>
    </location>
</feature>
<keyword evidence="13" id="KW-1185">Reference proteome</keyword>
<evidence type="ECO:0000256" key="2">
    <source>
        <dbReference type="ARBA" id="ARBA00009777"/>
    </source>
</evidence>
<evidence type="ECO:0000256" key="4">
    <source>
        <dbReference type="ARBA" id="ARBA00022485"/>
    </source>
</evidence>
<evidence type="ECO:0000256" key="5">
    <source>
        <dbReference type="ARBA" id="ARBA00022691"/>
    </source>
</evidence>
<dbReference type="PROSITE" id="PS01087">
    <property type="entry name" value="RADICAL_ACTIVATING"/>
    <property type="match status" value="1"/>
</dbReference>
<feature type="domain" description="Radical SAM core" evidence="11">
    <location>
        <begin position="22"/>
        <end position="310"/>
    </location>
</feature>
<dbReference type="Proteomes" id="UP001209681">
    <property type="component" value="Unassembled WGS sequence"/>
</dbReference>
<comment type="cofactor">
    <cofactor evidence="1">
        <name>[4Fe-4S] cluster</name>
        <dbReference type="ChEBI" id="CHEBI:49883"/>
    </cofactor>
</comment>
<keyword evidence="5" id="KW-0949">S-adenosyl-L-methionine</keyword>
<evidence type="ECO:0000313" key="13">
    <source>
        <dbReference type="Proteomes" id="UP001209681"/>
    </source>
</evidence>
<feature type="domain" description="4Fe-4S ferredoxin-type" evidence="10">
    <location>
        <begin position="53"/>
        <end position="85"/>
    </location>
</feature>
<dbReference type="InterPro" id="IPR017896">
    <property type="entry name" value="4Fe4S_Fe-S-bd"/>
</dbReference>
<dbReference type="PANTHER" id="PTHR30352:SF4">
    <property type="entry name" value="PYRUVATE FORMATE-LYASE 2-ACTIVATING ENZYME"/>
    <property type="match status" value="1"/>
</dbReference>
<dbReference type="PROSITE" id="PS51918">
    <property type="entry name" value="RADICAL_SAM"/>
    <property type="match status" value="1"/>
</dbReference>
<comment type="similarity">
    <text evidence="2">Belongs to the organic radical-activating enzymes family.</text>
</comment>
<keyword evidence="4" id="KW-0004">4Fe-4S</keyword>
<protein>
    <submittedName>
        <fullName evidence="12">Glycyl-radical enzyme activating protein</fullName>
    </submittedName>
</protein>
<evidence type="ECO:0000313" key="12">
    <source>
        <dbReference type="EMBL" id="MCW7752968.1"/>
    </source>
</evidence>
<dbReference type="PIRSF" id="PIRSF000371">
    <property type="entry name" value="PFL_act_enz"/>
    <property type="match status" value="1"/>
</dbReference>
<dbReference type="Gene3D" id="3.30.70.20">
    <property type="match status" value="1"/>
</dbReference>
<sequence length="316" mass="35650">MSSFEDRKVQGMIFNIQKYSVHDGPGIRTIVFTKGCPLRCNWCSNPESQQYGPELACNKGRCLGFDKCRYCLDVCPNGAITADENNLVHVNRHLCGDCPHLCAQACPARSLIVYGAMRRVEDVLSVVEQDAVFYTRSGGGLTLSGGEPLLQHDFAIALLREAKKRRVRTAIETCGMIPWETLHEVSHLVHDVLFDIKHMNSEEHERQTGVGNARILDNFSRLAGLQKDHPILVRTPVVPDFNDNEDAIRAIAQFLLPFKNRVSYELLPYHRLGTQKYHFLDRMPSMGEVQLDKSLFSRLQDTAQNILGNRFIPAGQ</sequence>
<dbReference type="NCBIfam" id="TIGR02494">
    <property type="entry name" value="PFLE_PFLC"/>
    <property type="match status" value="1"/>
</dbReference>
<dbReference type="SFLD" id="SFLDG01118">
    <property type="entry name" value="activating_enzymes__group_2"/>
    <property type="match status" value="1"/>
</dbReference>